<dbReference type="Proteomes" id="UP001501470">
    <property type="component" value="Unassembled WGS sequence"/>
</dbReference>
<evidence type="ECO:0000313" key="1">
    <source>
        <dbReference type="EMBL" id="GAA1529887.1"/>
    </source>
</evidence>
<proteinExistence type="predicted"/>
<reference evidence="2" key="1">
    <citation type="journal article" date="2019" name="Int. J. Syst. Evol. Microbiol.">
        <title>The Global Catalogue of Microorganisms (GCM) 10K type strain sequencing project: providing services to taxonomists for standard genome sequencing and annotation.</title>
        <authorList>
            <consortium name="The Broad Institute Genomics Platform"/>
            <consortium name="The Broad Institute Genome Sequencing Center for Infectious Disease"/>
            <person name="Wu L."/>
            <person name="Ma J."/>
        </authorList>
    </citation>
    <scope>NUCLEOTIDE SEQUENCE [LARGE SCALE GENOMIC DNA]</scope>
    <source>
        <strain evidence="2">JCM 15933</strain>
    </source>
</reference>
<evidence type="ECO:0008006" key="3">
    <source>
        <dbReference type="Google" id="ProtNLM"/>
    </source>
</evidence>
<dbReference type="Gene3D" id="3.40.50.1820">
    <property type="entry name" value="alpha/beta hydrolase"/>
    <property type="match status" value="1"/>
</dbReference>
<accession>A0ABP4LR57</accession>
<dbReference type="InterPro" id="IPR029058">
    <property type="entry name" value="AB_hydrolase_fold"/>
</dbReference>
<keyword evidence="2" id="KW-1185">Reference proteome</keyword>
<comment type="caution">
    <text evidence="1">The sequence shown here is derived from an EMBL/GenBank/DDBJ whole genome shotgun (WGS) entry which is preliminary data.</text>
</comment>
<organism evidence="1 2">
    <name type="scientific">Dactylosporangium maewongense</name>
    <dbReference type="NCBI Taxonomy" id="634393"/>
    <lineage>
        <taxon>Bacteria</taxon>
        <taxon>Bacillati</taxon>
        <taxon>Actinomycetota</taxon>
        <taxon>Actinomycetes</taxon>
        <taxon>Micromonosporales</taxon>
        <taxon>Micromonosporaceae</taxon>
        <taxon>Dactylosporangium</taxon>
    </lineage>
</organism>
<evidence type="ECO:0000313" key="2">
    <source>
        <dbReference type="Proteomes" id="UP001501470"/>
    </source>
</evidence>
<dbReference type="EMBL" id="BAAAQD010000011">
    <property type="protein sequence ID" value="GAA1529887.1"/>
    <property type="molecule type" value="Genomic_DNA"/>
</dbReference>
<gene>
    <name evidence="1" type="ORF">GCM10009827_054010</name>
</gene>
<dbReference type="RefSeq" id="WP_425552289.1">
    <property type="nucleotide sequence ID" value="NZ_BAAAQD010000011.1"/>
</dbReference>
<protein>
    <recommendedName>
        <fullName evidence="3">Alpha/beta hydrolase</fullName>
    </recommendedName>
</protein>
<sequence length="228" mass="23322">MRYISSTTVDGICGRQFVLGDIPGTLWTPAGGGGGPLILIGHGGRQHKAAPAVVAGARRFVTGLGAAVAAIDAPGHGDRPPITPPWHGRRPSLPEVVAFNAALAALAVPDWQAVIDALPDGPVGYWGTSLGAGIGIPLAAAEPRIGAAVLGLAAGPLDAAAEVTVPVEFLLQWHDELVPREQALALFDALGSADKTLHANPGGHGDVPAFEHDSSVRFFARHLGDPRV</sequence>
<name>A0ABP4LR57_9ACTN</name>
<dbReference type="SUPFAM" id="SSF53474">
    <property type="entry name" value="alpha/beta-Hydrolases"/>
    <property type="match status" value="1"/>
</dbReference>